<protein>
    <submittedName>
        <fullName evidence="2">Uncharacterized protein</fullName>
    </submittedName>
</protein>
<feature type="transmembrane region" description="Helical" evidence="1">
    <location>
        <begin position="6"/>
        <end position="28"/>
    </location>
</feature>
<feature type="transmembrane region" description="Helical" evidence="1">
    <location>
        <begin position="102"/>
        <end position="123"/>
    </location>
</feature>
<evidence type="ECO:0000313" key="3">
    <source>
        <dbReference type="Proteomes" id="UP000034961"/>
    </source>
</evidence>
<evidence type="ECO:0000313" key="2">
    <source>
        <dbReference type="EMBL" id="KKR91547.1"/>
    </source>
</evidence>
<keyword evidence="1" id="KW-0812">Transmembrane</keyword>
<comment type="caution">
    <text evidence="2">The sequence shown here is derived from an EMBL/GenBank/DDBJ whole genome shotgun (WGS) entry which is preliminary data.</text>
</comment>
<keyword evidence="1" id="KW-1133">Transmembrane helix</keyword>
<dbReference type="Proteomes" id="UP000034961">
    <property type="component" value="Unassembled WGS sequence"/>
</dbReference>
<proteinExistence type="predicted"/>
<feature type="transmembrane region" description="Helical" evidence="1">
    <location>
        <begin position="78"/>
        <end position="95"/>
    </location>
</feature>
<gene>
    <name evidence="2" type="ORF">UU41_C0035G0012</name>
</gene>
<accession>A0A0G0XUF4</accession>
<sequence length="172" mass="19446">MKNFQKITFVVLFGIFFGLLEAIVVIYLRQLFGSGVTPIGRQITPDDIALTLGFITFLKSSASSLITQSQWLLSLERWRELSTLVMLATLSFIAGKTIKEKFAYFLLVFGVWDIFYYIFLKIVTGWPAGFFEPDVYFLIPTAWVGPVITPLMVSSIMILLALFLLLKGSKKP</sequence>
<reference evidence="2 3" key="1">
    <citation type="journal article" date="2015" name="Nature">
        <title>rRNA introns, odd ribosomes, and small enigmatic genomes across a large radiation of phyla.</title>
        <authorList>
            <person name="Brown C.T."/>
            <person name="Hug L.A."/>
            <person name="Thomas B.C."/>
            <person name="Sharon I."/>
            <person name="Castelle C.J."/>
            <person name="Singh A."/>
            <person name="Wilkins M.J."/>
            <person name="Williams K.H."/>
            <person name="Banfield J.F."/>
        </authorList>
    </citation>
    <scope>NUCLEOTIDE SEQUENCE [LARGE SCALE GENOMIC DNA]</scope>
</reference>
<dbReference type="EMBL" id="LCAN01000035">
    <property type="protein sequence ID" value="KKR91547.1"/>
    <property type="molecule type" value="Genomic_DNA"/>
</dbReference>
<feature type="transmembrane region" description="Helical" evidence="1">
    <location>
        <begin position="143"/>
        <end position="166"/>
    </location>
</feature>
<organism evidence="2 3">
    <name type="scientific">Candidatus Roizmanbacteria bacterium GW2011_GWA1_41_13</name>
    <dbReference type="NCBI Taxonomy" id="1618474"/>
    <lineage>
        <taxon>Bacteria</taxon>
        <taxon>Candidatus Roizmaniibacteriota</taxon>
    </lineage>
</organism>
<dbReference type="PATRIC" id="fig|1618474.3.peg.952"/>
<dbReference type="AlphaFoldDB" id="A0A0G0XUF4"/>
<name>A0A0G0XUF4_9BACT</name>
<evidence type="ECO:0000256" key="1">
    <source>
        <dbReference type="SAM" id="Phobius"/>
    </source>
</evidence>
<keyword evidence="1" id="KW-0472">Membrane</keyword>